<reference evidence="2" key="1">
    <citation type="submission" date="2021-03" db="EMBL/GenBank/DDBJ databases">
        <title>Whole genome shotgun sequence of Actinoplanes auranticolor NBRC 12245.</title>
        <authorList>
            <person name="Komaki H."/>
            <person name="Tamura T."/>
        </authorList>
    </citation>
    <scope>NUCLEOTIDE SEQUENCE</scope>
    <source>
        <strain evidence="2">NBRC 12245</strain>
    </source>
</reference>
<dbReference type="Gene3D" id="3.30.1340.30">
    <property type="match status" value="1"/>
</dbReference>
<gene>
    <name evidence="2" type="ORF">Aau02nite_48470</name>
</gene>
<proteinExistence type="predicted"/>
<evidence type="ECO:0000313" key="2">
    <source>
        <dbReference type="EMBL" id="GIM71938.1"/>
    </source>
</evidence>
<sequence length="107" mass="11617">MYFWMYPEWYPATPRRAPAADPAACERPDRRRTVDQRLLHEVARALLDDPAVTDGCIDLSVQNGVAILDGDVGSQEARRAAVAAAASILGIRDVCDALLVTGASHQQ</sequence>
<evidence type="ECO:0000313" key="3">
    <source>
        <dbReference type="Proteomes" id="UP000681340"/>
    </source>
</evidence>
<dbReference type="RefSeq" id="WP_212990817.1">
    <property type="nucleotide sequence ID" value="NZ_BAABEA010000025.1"/>
</dbReference>
<organism evidence="2 3">
    <name type="scientific">Actinoplanes auranticolor</name>
    <dbReference type="NCBI Taxonomy" id="47988"/>
    <lineage>
        <taxon>Bacteria</taxon>
        <taxon>Bacillati</taxon>
        <taxon>Actinomycetota</taxon>
        <taxon>Actinomycetes</taxon>
        <taxon>Micromonosporales</taxon>
        <taxon>Micromonosporaceae</taxon>
        <taxon>Actinoplanes</taxon>
    </lineage>
</organism>
<dbReference type="PROSITE" id="PS50914">
    <property type="entry name" value="BON"/>
    <property type="match status" value="1"/>
</dbReference>
<dbReference type="AlphaFoldDB" id="A0A919VWL2"/>
<dbReference type="EMBL" id="BOQL01000038">
    <property type="protein sequence ID" value="GIM71938.1"/>
    <property type="molecule type" value="Genomic_DNA"/>
</dbReference>
<keyword evidence="3" id="KW-1185">Reference proteome</keyword>
<dbReference type="Pfam" id="PF04972">
    <property type="entry name" value="BON"/>
    <property type="match status" value="1"/>
</dbReference>
<protein>
    <recommendedName>
        <fullName evidence="1">BON domain-containing protein</fullName>
    </recommendedName>
</protein>
<dbReference type="InterPro" id="IPR007055">
    <property type="entry name" value="BON_dom"/>
</dbReference>
<evidence type="ECO:0000259" key="1">
    <source>
        <dbReference type="PROSITE" id="PS50914"/>
    </source>
</evidence>
<dbReference type="Proteomes" id="UP000681340">
    <property type="component" value="Unassembled WGS sequence"/>
</dbReference>
<accession>A0A919VWL2</accession>
<comment type="caution">
    <text evidence="2">The sequence shown here is derived from an EMBL/GenBank/DDBJ whole genome shotgun (WGS) entry which is preliminary data.</text>
</comment>
<name>A0A919VWL2_9ACTN</name>
<feature type="domain" description="BON" evidence="1">
    <location>
        <begin position="34"/>
        <end position="102"/>
    </location>
</feature>